<feature type="transmembrane region" description="Helical" evidence="2">
    <location>
        <begin position="103"/>
        <end position="124"/>
    </location>
</feature>
<evidence type="ECO:0000256" key="1">
    <source>
        <dbReference type="SAM" id="MobiDB-lite"/>
    </source>
</evidence>
<dbReference type="EnsemblPlants" id="AET5Gv20058500.1">
    <property type="protein sequence ID" value="AET5Gv20058500.1"/>
    <property type="gene ID" value="AET5Gv20058500"/>
</dbReference>
<sequence>MPVHILLAMSLSPSFSRKPTGSSAIFYGMDARMPALAPVLLAGHEFAVRSTLVGSESVIYTALAFLFGCAGFGCMPLTALGLGHIFSRLRTLRPCGSFALRRLGLSAMVLLAASGLTTGFRVALSLSSPQALQPLSRAGAVARALSPRACTIACGSATSTATSVRLLLLSILTSGAVCRPSSFPRSPTPSLGAGQRTEPTPLPLATTPYSPALRLPSIGVSSGNLGPPLSVKFFLYLVSVNRCWMVDRLERRGLPHEPACVLCSHNDETLHHLLIGCVFSHIIWHVIFSWCCPAIPVPDGTLDFLSWLSSALDTIAMEQRRGLSTIAALTAWSL</sequence>
<proteinExistence type="predicted"/>
<accession>A0A453JIB6</accession>
<evidence type="ECO:0000313" key="4">
    <source>
        <dbReference type="EnsemblPlants" id="AET5Gv20058500.1"/>
    </source>
</evidence>
<dbReference type="STRING" id="200361.A0A453JIB6"/>
<feature type="transmembrane region" description="Helical" evidence="2">
    <location>
        <begin position="58"/>
        <end position="82"/>
    </location>
</feature>
<dbReference type="InterPro" id="IPR026960">
    <property type="entry name" value="RVT-Znf"/>
</dbReference>
<keyword evidence="5" id="KW-1185">Reference proteome</keyword>
<feature type="compositionally biased region" description="Low complexity" evidence="1">
    <location>
        <begin position="180"/>
        <end position="190"/>
    </location>
</feature>
<feature type="domain" description="Reverse transcriptase zinc-binding" evidence="3">
    <location>
        <begin position="228"/>
        <end position="284"/>
    </location>
</feature>
<evidence type="ECO:0000259" key="3">
    <source>
        <dbReference type="Pfam" id="PF13966"/>
    </source>
</evidence>
<protein>
    <recommendedName>
        <fullName evidence="3">Reverse transcriptase zinc-binding domain-containing protein</fullName>
    </recommendedName>
</protein>
<keyword evidence="2" id="KW-0812">Transmembrane</keyword>
<organism evidence="4 5">
    <name type="scientific">Aegilops tauschii subsp. strangulata</name>
    <name type="common">Goatgrass</name>
    <dbReference type="NCBI Taxonomy" id="200361"/>
    <lineage>
        <taxon>Eukaryota</taxon>
        <taxon>Viridiplantae</taxon>
        <taxon>Streptophyta</taxon>
        <taxon>Embryophyta</taxon>
        <taxon>Tracheophyta</taxon>
        <taxon>Spermatophyta</taxon>
        <taxon>Magnoliopsida</taxon>
        <taxon>Liliopsida</taxon>
        <taxon>Poales</taxon>
        <taxon>Poaceae</taxon>
        <taxon>BOP clade</taxon>
        <taxon>Pooideae</taxon>
        <taxon>Triticodae</taxon>
        <taxon>Triticeae</taxon>
        <taxon>Triticinae</taxon>
        <taxon>Aegilops</taxon>
    </lineage>
</organism>
<reference evidence="5" key="2">
    <citation type="journal article" date="2017" name="Nat. Plants">
        <title>The Aegilops tauschii genome reveals multiple impacts of transposons.</title>
        <authorList>
            <person name="Zhao G."/>
            <person name="Zou C."/>
            <person name="Li K."/>
            <person name="Wang K."/>
            <person name="Li T."/>
            <person name="Gao L."/>
            <person name="Zhang X."/>
            <person name="Wang H."/>
            <person name="Yang Z."/>
            <person name="Liu X."/>
            <person name="Jiang W."/>
            <person name="Mao L."/>
            <person name="Kong X."/>
            <person name="Jiao Y."/>
            <person name="Jia J."/>
        </authorList>
    </citation>
    <scope>NUCLEOTIDE SEQUENCE [LARGE SCALE GENOMIC DNA]</scope>
    <source>
        <strain evidence="5">cv. AL8/78</strain>
    </source>
</reference>
<feature type="region of interest" description="Disordered" evidence="1">
    <location>
        <begin position="180"/>
        <end position="200"/>
    </location>
</feature>
<reference evidence="4" key="3">
    <citation type="journal article" date="2017" name="Nature">
        <title>Genome sequence of the progenitor of the wheat D genome Aegilops tauschii.</title>
        <authorList>
            <person name="Luo M.C."/>
            <person name="Gu Y.Q."/>
            <person name="Puiu D."/>
            <person name="Wang H."/>
            <person name="Twardziok S.O."/>
            <person name="Deal K.R."/>
            <person name="Huo N."/>
            <person name="Zhu T."/>
            <person name="Wang L."/>
            <person name="Wang Y."/>
            <person name="McGuire P.E."/>
            <person name="Liu S."/>
            <person name="Long H."/>
            <person name="Ramasamy R.K."/>
            <person name="Rodriguez J.C."/>
            <person name="Van S.L."/>
            <person name="Yuan L."/>
            <person name="Wang Z."/>
            <person name="Xia Z."/>
            <person name="Xiao L."/>
            <person name="Anderson O.D."/>
            <person name="Ouyang S."/>
            <person name="Liang Y."/>
            <person name="Zimin A.V."/>
            <person name="Pertea G."/>
            <person name="Qi P."/>
            <person name="Bennetzen J.L."/>
            <person name="Dai X."/>
            <person name="Dawson M.W."/>
            <person name="Muller H.G."/>
            <person name="Kugler K."/>
            <person name="Rivarola-Duarte L."/>
            <person name="Spannagl M."/>
            <person name="Mayer K.F.X."/>
            <person name="Lu F.H."/>
            <person name="Bevan M.W."/>
            <person name="Leroy P."/>
            <person name="Li P."/>
            <person name="You F.M."/>
            <person name="Sun Q."/>
            <person name="Liu Z."/>
            <person name="Lyons E."/>
            <person name="Wicker T."/>
            <person name="Salzberg S.L."/>
            <person name="Devos K.M."/>
            <person name="Dvorak J."/>
        </authorList>
    </citation>
    <scope>NUCLEOTIDE SEQUENCE [LARGE SCALE GENOMIC DNA]</scope>
    <source>
        <strain evidence="4">cv. AL8/78</strain>
    </source>
</reference>
<reference evidence="5" key="1">
    <citation type="journal article" date="2014" name="Science">
        <title>Ancient hybridizations among the ancestral genomes of bread wheat.</title>
        <authorList>
            <consortium name="International Wheat Genome Sequencing Consortium,"/>
            <person name="Marcussen T."/>
            <person name="Sandve S.R."/>
            <person name="Heier L."/>
            <person name="Spannagl M."/>
            <person name="Pfeifer M."/>
            <person name="Jakobsen K.S."/>
            <person name="Wulff B.B."/>
            <person name="Steuernagel B."/>
            <person name="Mayer K.F."/>
            <person name="Olsen O.A."/>
        </authorList>
    </citation>
    <scope>NUCLEOTIDE SEQUENCE [LARGE SCALE GENOMIC DNA]</scope>
    <source>
        <strain evidence="5">cv. AL8/78</strain>
    </source>
</reference>
<dbReference type="Gramene" id="AET5Gv20058500.1">
    <property type="protein sequence ID" value="AET5Gv20058500.1"/>
    <property type="gene ID" value="AET5Gv20058500"/>
</dbReference>
<dbReference type="Proteomes" id="UP000015105">
    <property type="component" value="Chromosome 5D"/>
</dbReference>
<evidence type="ECO:0000256" key="2">
    <source>
        <dbReference type="SAM" id="Phobius"/>
    </source>
</evidence>
<evidence type="ECO:0000313" key="5">
    <source>
        <dbReference type="Proteomes" id="UP000015105"/>
    </source>
</evidence>
<reference evidence="4" key="4">
    <citation type="submission" date="2019-03" db="UniProtKB">
        <authorList>
            <consortium name="EnsemblPlants"/>
        </authorList>
    </citation>
    <scope>IDENTIFICATION</scope>
</reference>
<dbReference type="Pfam" id="PF13966">
    <property type="entry name" value="zf-RVT"/>
    <property type="match status" value="1"/>
</dbReference>
<keyword evidence="2" id="KW-0472">Membrane</keyword>
<reference evidence="4" key="5">
    <citation type="journal article" date="2021" name="G3 (Bethesda)">
        <title>Aegilops tauschii genome assembly Aet v5.0 features greater sequence contiguity and improved annotation.</title>
        <authorList>
            <person name="Wang L."/>
            <person name="Zhu T."/>
            <person name="Rodriguez J.C."/>
            <person name="Deal K.R."/>
            <person name="Dubcovsky J."/>
            <person name="McGuire P.E."/>
            <person name="Lux T."/>
            <person name="Spannagl M."/>
            <person name="Mayer K.F.X."/>
            <person name="Baldrich P."/>
            <person name="Meyers B.C."/>
            <person name="Huo N."/>
            <person name="Gu Y.Q."/>
            <person name="Zhou H."/>
            <person name="Devos K.M."/>
            <person name="Bennetzen J.L."/>
            <person name="Unver T."/>
            <person name="Budak H."/>
            <person name="Gulick P.J."/>
            <person name="Galiba G."/>
            <person name="Kalapos B."/>
            <person name="Nelson D.R."/>
            <person name="Li P."/>
            <person name="You F.M."/>
            <person name="Luo M.C."/>
            <person name="Dvorak J."/>
        </authorList>
    </citation>
    <scope>NUCLEOTIDE SEQUENCE [LARGE SCALE GENOMIC DNA]</scope>
    <source>
        <strain evidence="4">cv. AL8/78</strain>
    </source>
</reference>
<dbReference type="AlphaFoldDB" id="A0A453JIB6"/>
<name>A0A453JIB6_AEGTS</name>
<keyword evidence="2" id="KW-1133">Transmembrane helix</keyword>